<dbReference type="InterPro" id="IPR029028">
    <property type="entry name" value="Alpha/beta_knot_MTases"/>
</dbReference>
<dbReference type="InterPro" id="IPR003750">
    <property type="entry name" value="Put_MeTrfase-C9orf114-like"/>
</dbReference>
<accession>A0A6A5WIL2</accession>
<evidence type="ECO:0000313" key="3">
    <source>
        <dbReference type="EMBL" id="KAF2000774.1"/>
    </source>
</evidence>
<feature type="region of interest" description="Disordered" evidence="2">
    <location>
        <begin position="1"/>
        <end position="91"/>
    </location>
</feature>
<name>A0A6A5WIL2_9PLEO</name>
<sequence>MRSSKRQKKDLPNKEVKQAVEVRVGSSARAVSTQAGSSGKPKRGQATDAQDDTADAHRIQSTPALGKSTRKQKAPENGELRTEKPSALFKPTKGRDWTVSIAVPGSFLHNAKDKELKSAVCGQIARAAAVFCVDEIVVFDDDPNHFRKKPIDPKKKAALLEKIEPKDQDTQDPDMFLYTLLMYMECPPHLRKILFKFDPRFQWQGIFPSLDMPHHTKPDEWSQFREGVSLDLEIAQRDPKHYAKAIAELRNPTSETPFTLVECGFKTPLRIAVEIPGGMRVTLRFPDAKPPRSWPHLTPGDLAYLEENVETPHVDQPRLEGYYWGYNVRKVSSLSAVWTESDYESGYDFSIGTSERGIPLSSVLPDPDKPIVEGMLPEKFEHMIIFFGGVSGLEPIVAADPELGVQLTKETAHEAFDSWVNVLPGQGSRTIRMEEAVWISLMGLRPYIASCME</sequence>
<dbReference type="InterPro" id="IPR029026">
    <property type="entry name" value="tRNA_m1G_MTases_N"/>
</dbReference>
<dbReference type="CDD" id="cd18086">
    <property type="entry name" value="HsC9orf114-like"/>
    <property type="match status" value="1"/>
</dbReference>
<feature type="compositionally biased region" description="Basic and acidic residues" evidence="2">
    <location>
        <begin position="9"/>
        <end position="20"/>
    </location>
</feature>
<dbReference type="PANTHER" id="PTHR12150:SF13">
    <property type="entry name" value="METHYLTRANSFERASE C9ORF114-RELATED"/>
    <property type="match status" value="1"/>
</dbReference>
<dbReference type="AlphaFoldDB" id="A0A6A5WIL2"/>
<keyword evidence="4" id="KW-1185">Reference proteome</keyword>
<dbReference type="Proteomes" id="UP000799779">
    <property type="component" value="Unassembled WGS sequence"/>
</dbReference>
<evidence type="ECO:0000313" key="4">
    <source>
        <dbReference type="Proteomes" id="UP000799779"/>
    </source>
</evidence>
<evidence type="ECO:0000256" key="2">
    <source>
        <dbReference type="SAM" id="MobiDB-lite"/>
    </source>
</evidence>
<dbReference type="SUPFAM" id="SSF75217">
    <property type="entry name" value="alpha/beta knot"/>
    <property type="match status" value="1"/>
</dbReference>
<evidence type="ECO:0000256" key="1">
    <source>
        <dbReference type="ARBA" id="ARBA00009841"/>
    </source>
</evidence>
<gene>
    <name evidence="3" type="ORF">P154DRAFT_434291</name>
</gene>
<organism evidence="3 4">
    <name type="scientific">Amniculicola lignicola CBS 123094</name>
    <dbReference type="NCBI Taxonomy" id="1392246"/>
    <lineage>
        <taxon>Eukaryota</taxon>
        <taxon>Fungi</taxon>
        <taxon>Dikarya</taxon>
        <taxon>Ascomycota</taxon>
        <taxon>Pezizomycotina</taxon>
        <taxon>Dothideomycetes</taxon>
        <taxon>Pleosporomycetidae</taxon>
        <taxon>Pleosporales</taxon>
        <taxon>Amniculicolaceae</taxon>
        <taxon>Amniculicola</taxon>
    </lineage>
</organism>
<reference evidence="3" key="1">
    <citation type="journal article" date="2020" name="Stud. Mycol.">
        <title>101 Dothideomycetes genomes: a test case for predicting lifestyles and emergence of pathogens.</title>
        <authorList>
            <person name="Haridas S."/>
            <person name="Albert R."/>
            <person name="Binder M."/>
            <person name="Bloem J."/>
            <person name="Labutti K."/>
            <person name="Salamov A."/>
            <person name="Andreopoulos B."/>
            <person name="Baker S."/>
            <person name="Barry K."/>
            <person name="Bills G."/>
            <person name="Bluhm B."/>
            <person name="Cannon C."/>
            <person name="Castanera R."/>
            <person name="Culley D."/>
            <person name="Daum C."/>
            <person name="Ezra D."/>
            <person name="Gonzalez J."/>
            <person name="Henrissat B."/>
            <person name="Kuo A."/>
            <person name="Liang C."/>
            <person name="Lipzen A."/>
            <person name="Lutzoni F."/>
            <person name="Magnuson J."/>
            <person name="Mondo S."/>
            <person name="Nolan M."/>
            <person name="Ohm R."/>
            <person name="Pangilinan J."/>
            <person name="Park H.-J."/>
            <person name="Ramirez L."/>
            <person name="Alfaro M."/>
            <person name="Sun H."/>
            <person name="Tritt A."/>
            <person name="Yoshinaga Y."/>
            <person name="Zwiers L.-H."/>
            <person name="Turgeon B."/>
            <person name="Goodwin S."/>
            <person name="Spatafora J."/>
            <person name="Crous P."/>
            <person name="Grigoriev I."/>
        </authorList>
    </citation>
    <scope>NUCLEOTIDE SEQUENCE</scope>
    <source>
        <strain evidence="3">CBS 123094</strain>
    </source>
</reference>
<dbReference type="EMBL" id="ML977587">
    <property type="protein sequence ID" value="KAF2000774.1"/>
    <property type="molecule type" value="Genomic_DNA"/>
</dbReference>
<feature type="compositionally biased region" description="Basic and acidic residues" evidence="2">
    <location>
        <begin position="73"/>
        <end position="84"/>
    </location>
</feature>
<comment type="similarity">
    <text evidence="1">Belongs to the class IV-like SAM-binding methyltransferase superfamily.</text>
</comment>
<dbReference type="Gene3D" id="3.40.1280.10">
    <property type="match status" value="2"/>
</dbReference>
<dbReference type="Pfam" id="PF02598">
    <property type="entry name" value="Methyltrn_RNA_3"/>
    <property type="match status" value="1"/>
</dbReference>
<dbReference type="OrthoDB" id="361029at2759"/>
<dbReference type="PANTHER" id="PTHR12150">
    <property type="entry name" value="CLASS IV SAM-BINDING METHYLTRANSFERASE-RELATED"/>
    <property type="match status" value="1"/>
</dbReference>
<proteinExistence type="inferred from homology"/>
<protein>
    <submittedName>
        <fullName evidence="3">DUF171-domain-containing protein</fullName>
    </submittedName>
</protein>